<dbReference type="AlphaFoldDB" id="A0A2G8KWQ1"/>
<dbReference type="Proteomes" id="UP000230750">
    <property type="component" value="Unassembled WGS sequence"/>
</dbReference>
<proteinExistence type="predicted"/>
<dbReference type="OrthoDB" id="10042902at2759"/>
<evidence type="ECO:0000256" key="1">
    <source>
        <dbReference type="SAM" id="Phobius"/>
    </source>
</evidence>
<feature type="transmembrane region" description="Helical" evidence="1">
    <location>
        <begin position="31"/>
        <end position="54"/>
    </location>
</feature>
<keyword evidence="1" id="KW-0472">Membrane</keyword>
<protein>
    <recommendedName>
        <fullName evidence="4">Transmembrane protein</fullName>
    </recommendedName>
</protein>
<dbReference type="PANTHER" id="PTHR22168">
    <property type="entry name" value="TMEM26 PROTEIN"/>
    <property type="match status" value="1"/>
</dbReference>
<name>A0A2G8KWQ1_STIJA</name>
<reference evidence="2 3" key="1">
    <citation type="journal article" date="2017" name="PLoS Biol.">
        <title>The sea cucumber genome provides insights into morphological evolution and visceral regeneration.</title>
        <authorList>
            <person name="Zhang X."/>
            <person name="Sun L."/>
            <person name="Yuan J."/>
            <person name="Sun Y."/>
            <person name="Gao Y."/>
            <person name="Zhang L."/>
            <person name="Li S."/>
            <person name="Dai H."/>
            <person name="Hamel J.F."/>
            <person name="Liu C."/>
            <person name="Yu Y."/>
            <person name="Liu S."/>
            <person name="Lin W."/>
            <person name="Guo K."/>
            <person name="Jin S."/>
            <person name="Xu P."/>
            <person name="Storey K.B."/>
            <person name="Huan P."/>
            <person name="Zhang T."/>
            <person name="Zhou Y."/>
            <person name="Zhang J."/>
            <person name="Lin C."/>
            <person name="Li X."/>
            <person name="Xing L."/>
            <person name="Huo D."/>
            <person name="Sun M."/>
            <person name="Wang L."/>
            <person name="Mercier A."/>
            <person name="Li F."/>
            <person name="Yang H."/>
            <person name="Xiang J."/>
        </authorList>
    </citation>
    <scope>NUCLEOTIDE SEQUENCE [LARGE SCALE GENOMIC DNA]</scope>
    <source>
        <strain evidence="2">Shaxun</strain>
        <tissue evidence="2">Muscle</tissue>
    </source>
</reference>
<dbReference type="PANTHER" id="PTHR22168:SF3">
    <property type="entry name" value="TRANSMEMBRANE PROTEIN 26"/>
    <property type="match status" value="1"/>
</dbReference>
<dbReference type="EMBL" id="MRZV01000329">
    <property type="protein sequence ID" value="PIK52438.1"/>
    <property type="molecule type" value="Genomic_DNA"/>
</dbReference>
<evidence type="ECO:0008006" key="4">
    <source>
        <dbReference type="Google" id="ProtNLM"/>
    </source>
</evidence>
<comment type="caution">
    <text evidence="2">The sequence shown here is derived from an EMBL/GenBank/DDBJ whole genome shotgun (WGS) entry which is preliminary data.</text>
</comment>
<evidence type="ECO:0000313" key="3">
    <source>
        <dbReference type="Proteomes" id="UP000230750"/>
    </source>
</evidence>
<gene>
    <name evidence="2" type="ORF">BSL78_10688</name>
</gene>
<dbReference type="InterPro" id="IPR019169">
    <property type="entry name" value="Transmembrane_26"/>
</dbReference>
<organism evidence="2 3">
    <name type="scientific">Stichopus japonicus</name>
    <name type="common">Sea cucumber</name>
    <dbReference type="NCBI Taxonomy" id="307972"/>
    <lineage>
        <taxon>Eukaryota</taxon>
        <taxon>Metazoa</taxon>
        <taxon>Echinodermata</taxon>
        <taxon>Eleutherozoa</taxon>
        <taxon>Echinozoa</taxon>
        <taxon>Holothuroidea</taxon>
        <taxon>Aspidochirotacea</taxon>
        <taxon>Aspidochirotida</taxon>
        <taxon>Stichopodidae</taxon>
        <taxon>Apostichopus</taxon>
    </lineage>
</organism>
<dbReference type="Pfam" id="PF09772">
    <property type="entry name" value="Tmem26"/>
    <property type="match status" value="2"/>
</dbReference>
<evidence type="ECO:0000313" key="2">
    <source>
        <dbReference type="EMBL" id="PIK52438.1"/>
    </source>
</evidence>
<keyword evidence="3" id="KW-1185">Reference proteome</keyword>
<keyword evidence="1" id="KW-0812">Transmembrane</keyword>
<keyword evidence="1" id="KW-1133">Transmembrane helix</keyword>
<sequence>MMLLTLLLYLYDAENEVRNKERCLILSFDVSFRYRCCTSTLVYAFYVIALVFIVETGLFQFRLQNGGDYCVTSFAACAASDDVSFPTNGTYKYNTIATGSRTHQQTLVFLLIVGRWLLPKDNFSRESLAQLLLVLIGSGEDIVEFVSENLTFPEIGCSKVTTVLVLILWGISLQQFSVALPQRKHKPDLDFDPEKKVVDKWISTVNRLLESRRSTIGNLSLHVESVVNENEQAKFSRKGRANSLHDKLSLKHVLMESTEVREALVTVVLQDGPFLCFRIYVLSLGYSTVLFYACKNLLVILLHAYRIYAMMVGVRRRGRIRGLGSPVATSGGTGPYIGRPKLKKKRNSEMIEISRVRAFSIFEHDEDELENEDANQDLVLKESVPNNFPLKDRKLSVRFETFSNPINDLEMTETGEDMNQ</sequence>
<feature type="transmembrane region" description="Helical" evidence="1">
    <location>
        <begin position="289"/>
        <end position="309"/>
    </location>
</feature>
<accession>A0A2G8KWQ1</accession>